<feature type="compositionally biased region" description="Polar residues" evidence="1">
    <location>
        <begin position="31"/>
        <end position="40"/>
    </location>
</feature>
<evidence type="ECO:0000313" key="2">
    <source>
        <dbReference type="EMBL" id="JAD62463.1"/>
    </source>
</evidence>
<feature type="region of interest" description="Disordered" evidence="1">
    <location>
        <begin position="98"/>
        <end position="169"/>
    </location>
</feature>
<proteinExistence type="predicted"/>
<feature type="compositionally biased region" description="Basic and acidic residues" evidence="1">
    <location>
        <begin position="100"/>
        <end position="110"/>
    </location>
</feature>
<evidence type="ECO:0000256" key="1">
    <source>
        <dbReference type="SAM" id="MobiDB-lite"/>
    </source>
</evidence>
<dbReference type="EMBL" id="GBRH01235432">
    <property type="protein sequence ID" value="JAD62463.1"/>
    <property type="molecule type" value="Transcribed_RNA"/>
</dbReference>
<name>A0A0A9BJX1_ARUDO</name>
<dbReference type="AlphaFoldDB" id="A0A0A9BJX1"/>
<feature type="compositionally biased region" description="Basic residues" evidence="1">
    <location>
        <begin position="129"/>
        <end position="142"/>
    </location>
</feature>
<sequence>MLRLTQLRYNEYQNIHKIYLLRSGALATATRNPSTVSSHGNPLHANRLPSTSAQWGEKAGWPSQERTPVPRSSPATTLTTLDRPPRLRSVRCRPWIHLHPRSEAAPDGSDHAPWSQRRPRPPAAATMAHRTRHHPVHVRGKVGRGELWDQGDQPREGAPRRRPRGECGA</sequence>
<reference evidence="2" key="2">
    <citation type="journal article" date="2015" name="Data Brief">
        <title>Shoot transcriptome of the giant reed, Arundo donax.</title>
        <authorList>
            <person name="Barrero R.A."/>
            <person name="Guerrero F.D."/>
            <person name="Moolhuijzen P."/>
            <person name="Goolsby J.A."/>
            <person name="Tidwell J."/>
            <person name="Bellgard S.E."/>
            <person name="Bellgard M.I."/>
        </authorList>
    </citation>
    <scope>NUCLEOTIDE SEQUENCE</scope>
    <source>
        <tissue evidence="2">Shoot tissue taken approximately 20 cm above the soil surface</tissue>
    </source>
</reference>
<reference evidence="2" key="1">
    <citation type="submission" date="2014-09" db="EMBL/GenBank/DDBJ databases">
        <authorList>
            <person name="Magalhaes I.L.F."/>
            <person name="Oliveira U."/>
            <person name="Santos F.R."/>
            <person name="Vidigal T.H.D.A."/>
            <person name="Brescovit A.D."/>
            <person name="Santos A.J."/>
        </authorList>
    </citation>
    <scope>NUCLEOTIDE SEQUENCE</scope>
    <source>
        <tissue evidence="2">Shoot tissue taken approximately 20 cm above the soil surface</tissue>
    </source>
</reference>
<protein>
    <submittedName>
        <fullName evidence="2">Uncharacterized protein</fullName>
    </submittedName>
</protein>
<accession>A0A0A9BJX1</accession>
<organism evidence="2">
    <name type="scientific">Arundo donax</name>
    <name type="common">Giant reed</name>
    <name type="synonym">Donax arundinaceus</name>
    <dbReference type="NCBI Taxonomy" id="35708"/>
    <lineage>
        <taxon>Eukaryota</taxon>
        <taxon>Viridiplantae</taxon>
        <taxon>Streptophyta</taxon>
        <taxon>Embryophyta</taxon>
        <taxon>Tracheophyta</taxon>
        <taxon>Spermatophyta</taxon>
        <taxon>Magnoliopsida</taxon>
        <taxon>Liliopsida</taxon>
        <taxon>Poales</taxon>
        <taxon>Poaceae</taxon>
        <taxon>PACMAD clade</taxon>
        <taxon>Arundinoideae</taxon>
        <taxon>Arundineae</taxon>
        <taxon>Arundo</taxon>
    </lineage>
</organism>
<feature type="compositionally biased region" description="Basic and acidic residues" evidence="1">
    <location>
        <begin position="143"/>
        <end position="159"/>
    </location>
</feature>
<feature type="region of interest" description="Disordered" evidence="1">
    <location>
        <begin position="31"/>
        <end position="86"/>
    </location>
</feature>